<sequence length="98" mass="9683">MNGGNCGQGTSGCNCFDLEVVLGLCVPCAGGVIGAEINAQCVVNGSPQGSNLFSAGTTFCLADGNGQPTTTPCDLNPTCNNAGGQQCFASGGQKCCHF</sequence>
<accession>A0A1Y1ISK6</accession>
<proteinExistence type="predicted"/>
<dbReference type="Proteomes" id="UP000054558">
    <property type="component" value="Unassembled WGS sequence"/>
</dbReference>
<protein>
    <submittedName>
        <fullName evidence="1">Uncharacterized protein</fullName>
    </submittedName>
</protein>
<dbReference type="EMBL" id="DF237772">
    <property type="protein sequence ID" value="GAQ91637.1"/>
    <property type="molecule type" value="Genomic_DNA"/>
</dbReference>
<organism evidence="1 2">
    <name type="scientific">Klebsormidium nitens</name>
    <name type="common">Green alga</name>
    <name type="synonym">Ulothrix nitens</name>
    <dbReference type="NCBI Taxonomy" id="105231"/>
    <lineage>
        <taxon>Eukaryota</taxon>
        <taxon>Viridiplantae</taxon>
        <taxon>Streptophyta</taxon>
        <taxon>Klebsormidiophyceae</taxon>
        <taxon>Klebsormidiales</taxon>
        <taxon>Klebsormidiaceae</taxon>
        <taxon>Klebsormidium</taxon>
    </lineage>
</organism>
<gene>
    <name evidence="1" type="ORF">KFL_008230025</name>
</gene>
<reference evidence="1 2" key="1">
    <citation type="journal article" date="2014" name="Nat. Commun.">
        <title>Klebsormidium flaccidum genome reveals primary factors for plant terrestrial adaptation.</title>
        <authorList>
            <person name="Hori K."/>
            <person name="Maruyama F."/>
            <person name="Fujisawa T."/>
            <person name="Togashi T."/>
            <person name="Yamamoto N."/>
            <person name="Seo M."/>
            <person name="Sato S."/>
            <person name="Yamada T."/>
            <person name="Mori H."/>
            <person name="Tajima N."/>
            <person name="Moriyama T."/>
            <person name="Ikeuchi M."/>
            <person name="Watanabe M."/>
            <person name="Wada H."/>
            <person name="Kobayashi K."/>
            <person name="Saito M."/>
            <person name="Masuda T."/>
            <person name="Sasaki-Sekimoto Y."/>
            <person name="Mashiguchi K."/>
            <person name="Awai K."/>
            <person name="Shimojima M."/>
            <person name="Masuda S."/>
            <person name="Iwai M."/>
            <person name="Nobusawa T."/>
            <person name="Narise T."/>
            <person name="Kondo S."/>
            <person name="Saito H."/>
            <person name="Sato R."/>
            <person name="Murakawa M."/>
            <person name="Ihara Y."/>
            <person name="Oshima-Yamada Y."/>
            <person name="Ohtaka K."/>
            <person name="Satoh M."/>
            <person name="Sonobe K."/>
            <person name="Ishii M."/>
            <person name="Ohtani R."/>
            <person name="Kanamori-Sato M."/>
            <person name="Honoki R."/>
            <person name="Miyazaki D."/>
            <person name="Mochizuki H."/>
            <person name="Umetsu J."/>
            <person name="Higashi K."/>
            <person name="Shibata D."/>
            <person name="Kamiya Y."/>
            <person name="Sato N."/>
            <person name="Nakamura Y."/>
            <person name="Tabata S."/>
            <person name="Ida S."/>
            <person name="Kurokawa K."/>
            <person name="Ohta H."/>
        </authorList>
    </citation>
    <scope>NUCLEOTIDE SEQUENCE [LARGE SCALE GENOMIC DNA]</scope>
    <source>
        <strain evidence="1 2">NIES-2285</strain>
    </source>
</reference>
<dbReference type="AlphaFoldDB" id="A0A1Y1ISK6"/>
<keyword evidence="2" id="KW-1185">Reference proteome</keyword>
<name>A0A1Y1ISK6_KLENI</name>
<evidence type="ECO:0000313" key="1">
    <source>
        <dbReference type="EMBL" id="GAQ91637.1"/>
    </source>
</evidence>
<evidence type="ECO:0000313" key="2">
    <source>
        <dbReference type="Proteomes" id="UP000054558"/>
    </source>
</evidence>